<feature type="signal peptide" evidence="2">
    <location>
        <begin position="1"/>
        <end position="16"/>
    </location>
</feature>
<dbReference type="Pfam" id="PF04654">
    <property type="entry name" value="DUF599"/>
    <property type="match status" value="1"/>
</dbReference>
<protein>
    <submittedName>
        <fullName evidence="3">Uncharacterized protein</fullName>
    </submittedName>
</protein>
<reference evidence="3" key="1">
    <citation type="journal article" date="2022" name="Cell">
        <title>Repeat-based holocentromeres influence genome architecture and karyotype evolution.</title>
        <authorList>
            <person name="Hofstatter P.G."/>
            <person name="Thangavel G."/>
            <person name="Lux T."/>
            <person name="Neumann P."/>
            <person name="Vondrak T."/>
            <person name="Novak P."/>
            <person name="Zhang M."/>
            <person name="Costa L."/>
            <person name="Castellani M."/>
            <person name="Scott A."/>
            <person name="Toegelov H."/>
            <person name="Fuchs J."/>
            <person name="Mata-Sucre Y."/>
            <person name="Dias Y."/>
            <person name="Vanzela A.L.L."/>
            <person name="Huettel B."/>
            <person name="Almeida C.C.S."/>
            <person name="Simkova H."/>
            <person name="Souza G."/>
            <person name="Pedrosa-Harand A."/>
            <person name="Macas J."/>
            <person name="Mayer K.F.X."/>
            <person name="Houben A."/>
            <person name="Marques A."/>
        </authorList>
    </citation>
    <scope>NUCLEOTIDE SEQUENCE</scope>
    <source>
        <strain evidence="3">RhyBre1mFocal</strain>
    </source>
</reference>
<keyword evidence="1" id="KW-0812">Transmembrane</keyword>
<keyword evidence="1" id="KW-0472">Membrane</keyword>
<dbReference type="PANTHER" id="PTHR31881:SF11">
    <property type="entry name" value="PROTEIN, PUTATIVE-RELATED"/>
    <property type="match status" value="1"/>
</dbReference>
<name>A0A9Q0CKB3_9POAL</name>
<dbReference type="AlphaFoldDB" id="A0A9Q0CKB3"/>
<evidence type="ECO:0000256" key="1">
    <source>
        <dbReference type="SAM" id="Phobius"/>
    </source>
</evidence>
<dbReference type="InterPro" id="IPR006747">
    <property type="entry name" value="DUF599"/>
</dbReference>
<evidence type="ECO:0000256" key="2">
    <source>
        <dbReference type="SAM" id="SignalP"/>
    </source>
</evidence>
<dbReference type="Proteomes" id="UP001151287">
    <property type="component" value="Unassembled WGS sequence"/>
</dbReference>
<evidence type="ECO:0000313" key="4">
    <source>
        <dbReference type="Proteomes" id="UP001151287"/>
    </source>
</evidence>
<keyword evidence="1" id="KW-1133">Transmembrane helix</keyword>
<dbReference type="OrthoDB" id="761598at2759"/>
<keyword evidence="2" id="KW-0732">Signal</keyword>
<feature type="transmembrane region" description="Helical" evidence="1">
    <location>
        <begin position="127"/>
        <end position="148"/>
    </location>
</feature>
<feature type="transmembrane region" description="Helical" evidence="1">
    <location>
        <begin position="168"/>
        <end position="193"/>
    </location>
</feature>
<feature type="chain" id="PRO_5040395611" evidence="2">
    <location>
        <begin position="17"/>
        <end position="273"/>
    </location>
</feature>
<dbReference type="PANTHER" id="PTHR31881">
    <property type="match status" value="1"/>
</dbReference>
<dbReference type="EMBL" id="JAMQYH010000003">
    <property type="protein sequence ID" value="KAJ1695345.1"/>
    <property type="molecule type" value="Genomic_DNA"/>
</dbReference>
<gene>
    <name evidence="3" type="ORF">LUZ63_012043</name>
</gene>
<feature type="transmembrane region" description="Helical" evidence="1">
    <location>
        <begin position="234"/>
        <end position="256"/>
    </location>
</feature>
<sequence length="273" mass="30561">MQLLLLVSWFYQQVNQISCLSRICGNTLHKKSGLCIVFSASIVRVHSLHFIESTIVLNMYSLDLILVPSTVCLTAWYHVYRWKHLKKGCIPRTMGRKEAWIQSIFKENKKKDMLGVQSLRNSLMSSILSATVSILLNTALAALTNNAYRSNYLSKHPIFGSQGDKIILVKFAVASFLLLTSFFFNTIAIGSIIEANFLINVSGETFNCASKRLLKRGWFLASVGNRVLFSTGPFLVWLFGPVPLVLSSAMLIGFFYSVDFNQVGPRGGKAIYI</sequence>
<organism evidence="3 4">
    <name type="scientific">Rhynchospora breviuscula</name>
    <dbReference type="NCBI Taxonomy" id="2022672"/>
    <lineage>
        <taxon>Eukaryota</taxon>
        <taxon>Viridiplantae</taxon>
        <taxon>Streptophyta</taxon>
        <taxon>Embryophyta</taxon>
        <taxon>Tracheophyta</taxon>
        <taxon>Spermatophyta</taxon>
        <taxon>Magnoliopsida</taxon>
        <taxon>Liliopsida</taxon>
        <taxon>Poales</taxon>
        <taxon>Cyperaceae</taxon>
        <taxon>Cyperoideae</taxon>
        <taxon>Rhynchosporeae</taxon>
        <taxon>Rhynchospora</taxon>
    </lineage>
</organism>
<proteinExistence type="predicted"/>
<evidence type="ECO:0000313" key="3">
    <source>
        <dbReference type="EMBL" id="KAJ1695345.1"/>
    </source>
</evidence>
<keyword evidence="4" id="KW-1185">Reference proteome</keyword>
<accession>A0A9Q0CKB3</accession>
<comment type="caution">
    <text evidence="3">The sequence shown here is derived from an EMBL/GenBank/DDBJ whole genome shotgun (WGS) entry which is preliminary data.</text>
</comment>